<dbReference type="VEuPathDB" id="FungiDB:H257_18661"/>
<dbReference type="OrthoDB" id="435593at2759"/>
<dbReference type="GO" id="GO:0006606">
    <property type="term" value="P:protein import into nucleus"/>
    <property type="evidence" value="ECO:0007669"/>
    <property type="project" value="TreeGrafter"/>
</dbReference>
<reference evidence="5" key="1">
    <citation type="submission" date="2013-12" db="EMBL/GenBank/DDBJ databases">
        <title>The Genome Sequence of Aphanomyces astaci APO3.</title>
        <authorList>
            <consortium name="The Broad Institute Genomics Platform"/>
            <person name="Russ C."/>
            <person name="Tyler B."/>
            <person name="van West P."/>
            <person name="Dieguez-Uribeondo J."/>
            <person name="Young S.K."/>
            <person name="Zeng Q."/>
            <person name="Gargeya S."/>
            <person name="Fitzgerald M."/>
            <person name="Abouelleil A."/>
            <person name="Alvarado L."/>
            <person name="Chapman S.B."/>
            <person name="Gainer-Dewar J."/>
            <person name="Goldberg J."/>
            <person name="Griggs A."/>
            <person name="Gujja S."/>
            <person name="Hansen M."/>
            <person name="Howarth C."/>
            <person name="Imamovic A."/>
            <person name="Ireland A."/>
            <person name="Larimer J."/>
            <person name="McCowan C."/>
            <person name="Murphy C."/>
            <person name="Pearson M."/>
            <person name="Poon T.W."/>
            <person name="Priest M."/>
            <person name="Roberts A."/>
            <person name="Saif S."/>
            <person name="Shea T."/>
            <person name="Sykes S."/>
            <person name="Wortman J."/>
            <person name="Nusbaum C."/>
            <person name="Birren B."/>
        </authorList>
    </citation>
    <scope>NUCLEOTIDE SEQUENCE [LARGE SCALE GENOMIC DNA]</scope>
    <source>
        <strain evidence="5">APO3</strain>
    </source>
</reference>
<dbReference type="GeneID" id="20820657"/>
<comment type="similarity">
    <text evidence="2">Belongs to the importin beta family.</text>
</comment>
<dbReference type="InterPro" id="IPR011989">
    <property type="entry name" value="ARM-like"/>
</dbReference>
<keyword evidence="4" id="KW-0539">Nucleus</keyword>
<dbReference type="Gene3D" id="1.25.10.10">
    <property type="entry name" value="Leucine-rich Repeat Variant"/>
    <property type="match status" value="1"/>
</dbReference>
<dbReference type="EMBL" id="KI913308">
    <property type="protein sequence ID" value="ETV64455.1"/>
    <property type="molecule type" value="Genomic_DNA"/>
</dbReference>
<name>W4FAC8_APHAT</name>
<accession>W4FAC8</accession>
<dbReference type="AlphaFoldDB" id="W4FAC8"/>
<dbReference type="PANTHER" id="PTHR12363">
    <property type="entry name" value="TRANSPORTIN 3 AND IMPORTIN 13"/>
    <property type="match status" value="1"/>
</dbReference>
<comment type="subcellular location">
    <subcellularLocation>
        <location evidence="1">Nucleus</location>
    </subcellularLocation>
</comment>
<dbReference type="SUPFAM" id="SSF48371">
    <property type="entry name" value="ARM repeat"/>
    <property type="match status" value="1"/>
</dbReference>
<evidence type="ECO:0000256" key="2">
    <source>
        <dbReference type="ARBA" id="ARBA00007991"/>
    </source>
</evidence>
<dbReference type="InterPro" id="IPR016024">
    <property type="entry name" value="ARM-type_fold"/>
</dbReference>
<dbReference type="PANTHER" id="PTHR12363:SF33">
    <property type="entry name" value="IMPORTIN-13"/>
    <property type="match status" value="1"/>
</dbReference>
<keyword evidence="3" id="KW-0813">Transport</keyword>
<evidence type="ECO:0000256" key="1">
    <source>
        <dbReference type="ARBA" id="ARBA00004123"/>
    </source>
</evidence>
<evidence type="ECO:0008006" key="6">
    <source>
        <dbReference type="Google" id="ProtNLM"/>
    </source>
</evidence>
<organism evidence="5">
    <name type="scientific">Aphanomyces astaci</name>
    <name type="common">Crayfish plague agent</name>
    <dbReference type="NCBI Taxonomy" id="112090"/>
    <lineage>
        <taxon>Eukaryota</taxon>
        <taxon>Sar</taxon>
        <taxon>Stramenopiles</taxon>
        <taxon>Oomycota</taxon>
        <taxon>Saprolegniomycetes</taxon>
        <taxon>Saprolegniales</taxon>
        <taxon>Verrucalvaceae</taxon>
        <taxon>Aphanomyces</taxon>
    </lineage>
</organism>
<dbReference type="GO" id="GO:0005634">
    <property type="term" value="C:nucleus"/>
    <property type="evidence" value="ECO:0007669"/>
    <property type="project" value="UniProtKB-SubCell"/>
</dbReference>
<proteinExistence type="inferred from homology"/>
<evidence type="ECO:0000256" key="4">
    <source>
        <dbReference type="ARBA" id="ARBA00023242"/>
    </source>
</evidence>
<evidence type="ECO:0000313" key="5">
    <source>
        <dbReference type="EMBL" id="ETV64455.1"/>
    </source>
</evidence>
<dbReference type="GO" id="GO:0005737">
    <property type="term" value="C:cytoplasm"/>
    <property type="evidence" value="ECO:0007669"/>
    <property type="project" value="TreeGrafter"/>
</dbReference>
<evidence type="ECO:0000256" key="3">
    <source>
        <dbReference type="ARBA" id="ARBA00022448"/>
    </source>
</evidence>
<dbReference type="RefSeq" id="XP_009846057.1">
    <property type="nucleotide sequence ID" value="XM_009847755.1"/>
</dbReference>
<gene>
    <name evidence="5" type="ORF">H257_18661</name>
</gene>
<protein>
    <recommendedName>
        <fullName evidence="6">Exportin-1/Importin-beta-like domain-containing protein</fullName>
    </recommendedName>
</protein>
<sequence>MLLEVDDFIRCCQVFLVQGSAGSVEQKAAHDHLLLFQQVPTAWRVALQVLCESAGGNTTPEAALFISAQLVRHSVPRLEEHDQIQVRDHLLRYLQHSTAPGVRRSSNITPVDRLVCLGLASSVVHIKSGWSAWKQLLQDALLGNSAASSVGLQLLLEVLAGIPGELYSACSTAALHGLDVAPHLHSMVQQFQSQKLHVIQLVLDTLRSMPDAATAALVVLQNWGHDTMPLLCVEFGLHCLDLNDGGLMGPLMDFVVSVEKPDLSQLAAEIICDAFAASTLSCTTASKMDGARAAAVLVVRVAKQILSTHATLAVLVGSNDPDDEDARMVVARSLAKIASTVACGGSHCLFAGGWCLDVRRAEGCSDSFGLEYLQYLVVCSSFPVPSVVEPTLEFWYAVLDMHRRWKDAVDASDWDAFVTSALPTIQQVVGLLLQRCQFPVHFIELNQIQSDHPDVDDVRDLRRDIADALLSLFSNWPSSSTHHHPSQQGSFVCLTHVVQMLQAATATHELDALLFVLDYMVELFDLDDLDPADPMYSAVLQVWQTAVHEFGRFPDHALLMHGTARLISSVVVPMQFAAPSYVTMATVLTKGLHYPVVCHSSAKALLKMSSTLVKRKVGLAVRGDCIQVLLATINQDAVHQTLQAQQVAYGDVFEALMRLGHNFPDADYVLLVNCAFPRLVASLQSMGPTSNPLEVAHVLYVLARGLRGIQNLPIRDAFLAQEWPLVATIVALHGGHPKVREHAVDLFVAVVPSTANPDTLVAMARLCLHWHDQHAAPHALSCLGVLAASHPALHPQVLDFLVVAFRSFCVKFNYVPNGSSSSRVALLQRFQHPPEDLALEATQFFLLLREVLRSAPALLLGHTTSSQLLVEVLQFCCDVVAVDHKLPDVTDAVCAFFSDVLALEYDSGGGGLLQRMAVAWVQSLLVFVAMSTISTKTRCVSNVFHQALHAGPVDSTLRDAFGAALHQVLVHGQLFEQRMTAADAQVLAQSMLQLKDRRKFQVFLNTTSMYLQGYGPPPWTATSPVLSPRGATIPSFLDVLH</sequence>
<dbReference type="InterPro" id="IPR051345">
    <property type="entry name" value="Importin_beta-like_NTR"/>
</dbReference>